<dbReference type="EMBL" id="JBGFSN010000001">
    <property type="protein sequence ID" value="MFH8132603.1"/>
    <property type="molecule type" value="Genomic_DNA"/>
</dbReference>
<dbReference type="SUPFAM" id="SSF52172">
    <property type="entry name" value="CheY-like"/>
    <property type="match status" value="1"/>
</dbReference>
<dbReference type="InterPro" id="IPR000792">
    <property type="entry name" value="Tscrpt_reg_LuxR_C"/>
</dbReference>
<dbReference type="InterPro" id="IPR039420">
    <property type="entry name" value="WalR-like"/>
</dbReference>
<evidence type="ECO:0000313" key="9">
    <source>
        <dbReference type="EMBL" id="MFH8132603.1"/>
    </source>
</evidence>
<evidence type="ECO:0000256" key="1">
    <source>
        <dbReference type="ARBA" id="ARBA00022553"/>
    </source>
</evidence>
<comment type="caution">
    <text evidence="9">The sequence shown here is derived from an EMBL/GenBank/DDBJ whole genome shotgun (WGS) entry which is preliminary data.</text>
</comment>
<feature type="domain" description="Response regulatory" evidence="8">
    <location>
        <begin position="3"/>
        <end position="118"/>
    </location>
</feature>
<proteinExistence type="predicted"/>
<evidence type="ECO:0000256" key="6">
    <source>
        <dbReference type="PROSITE-ProRule" id="PRU00169"/>
    </source>
</evidence>
<keyword evidence="3" id="KW-0805">Transcription regulation</keyword>
<dbReference type="PROSITE" id="PS50110">
    <property type="entry name" value="RESPONSE_REGULATORY"/>
    <property type="match status" value="1"/>
</dbReference>
<dbReference type="InterPro" id="IPR011006">
    <property type="entry name" value="CheY-like_superfamily"/>
</dbReference>
<dbReference type="InterPro" id="IPR016032">
    <property type="entry name" value="Sig_transdc_resp-reg_C-effctor"/>
</dbReference>
<feature type="modified residue" description="4-aspartylphosphate" evidence="6">
    <location>
        <position position="53"/>
    </location>
</feature>
<protein>
    <submittedName>
        <fullName evidence="9">Response regulator</fullName>
    </submittedName>
</protein>
<organism evidence="9 10">
    <name type="scientific">Pantoea osteomyelitidis</name>
    <dbReference type="NCBI Taxonomy" id="3230026"/>
    <lineage>
        <taxon>Bacteria</taxon>
        <taxon>Pseudomonadati</taxon>
        <taxon>Pseudomonadota</taxon>
        <taxon>Gammaproteobacteria</taxon>
        <taxon>Enterobacterales</taxon>
        <taxon>Erwiniaceae</taxon>
        <taxon>Pantoea</taxon>
    </lineage>
</organism>
<evidence type="ECO:0000259" key="7">
    <source>
        <dbReference type="PROSITE" id="PS50043"/>
    </source>
</evidence>
<keyword evidence="2" id="KW-0902">Two-component regulatory system</keyword>
<dbReference type="RefSeq" id="WP_397210795.1">
    <property type="nucleotide sequence ID" value="NZ_JBGFSN010000001.1"/>
</dbReference>
<name>A0ABW7PQQ1_9GAMM</name>
<dbReference type="PRINTS" id="PR00038">
    <property type="entry name" value="HTHLUXR"/>
</dbReference>
<dbReference type="InterPro" id="IPR058245">
    <property type="entry name" value="NreC/VraR/RcsB-like_REC"/>
</dbReference>
<keyword evidence="1 6" id="KW-0597">Phosphoprotein</keyword>
<reference evidence="9 10" key="1">
    <citation type="submission" date="2024-08" db="EMBL/GenBank/DDBJ databases">
        <title>Pantoea ronii - a newly identified human opportunistic pathogen.</title>
        <authorList>
            <person name="Keidar-Friedman D."/>
            <person name="Sorek N."/>
            <person name="Leshin-Carmel D."/>
            <person name="Tsur A."/>
            <person name="Amsalem M."/>
            <person name="Tolkach D."/>
            <person name="Brosh-Nissimov T."/>
        </authorList>
    </citation>
    <scope>NUCLEOTIDE SEQUENCE [LARGE SCALE GENOMIC DNA]</scope>
    <source>
        <strain evidence="9 10">AA23256</strain>
    </source>
</reference>
<feature type="domain" description="HTH luxR-type" evidence="7">
    <location>
        <begin position="141"/>
        <end position="206"/>
    </location>
</feature>
<dbReference type="SUPFAM" id="SSF46894">
    <property type="entry name" value="C-terminal effector domain of the bipartite response regulators"/>
    <property type="match status" value="1"/>
</dbReference>
<dbReference type="Pfam" id="PF00072">
    <property type="entry name" value="Response_reg"/>
    <property type="match status" value="1"/>
</dbReference>
<evidence type="ECO:0000256" key="5">
    <source>
        <dbReference type="ARBA" id="ARBA00023163"/>
    </source>
</evidence>
<dbReference type="CDD" id="cd17535">
    <property type="entry name" value="REC_NarL-like"/>
    <property type="match status" value="1"/>
</dbReference>
<dbReference type="PANTHER" id="PTHR43214:SF41">
    <property type="entry name" value="NITRATE_NITRITE RESPONSE REGULATOR PROTEIN NARP"/>
    <property type="match status" value="1"/>
</dbReference>
<dbReference type="Pfam" id="PF00196">
    <property type="entry name" value="GerE"/>
    <property type="match status" value="1"/>
</dbReference>
<dbReference type="CDD" id="cd06170">
    <property type="entry name" value="LuxR_C_like"/>
    <property type="match status" value="1"/>
</dbReference>
<dbReference type="InterPro" id="IPR001789">
    <property type="entry name" value="Sig_transdc_resp-reg_receiver"/>
</dbReference>
<keyword evidence="4" id="KW-0238">DNA-binding</keyword>
<evidence type="ECO:0000256" key="2">
    <source>
        <dbReference type="ARBA" id="ARBA00023012"/>
    </source>
</evidence>
<gene>
    <name evidence="9" type="ORF">ABU178_00165</name>
</gene>
<dbReference type="PROSITE" id="PS50043">
    <property type="entry name" value="HTH_LUXR_2"/>
    <property type="match status" value="1"/>
</dbReference>
<keyword evidence="5" id="KW-0804">Transcription</keyword>
<dbReference type="PANTHER" id="PTHR43214">
    <property type="entry name" value="TWO-COMPONENT RESPONSE REGULATOR"/>
    <property type="match status" value="1"/>
</dbReference>
<evidence type="ECO:0000256" key="3">
    <source>
        <dbReference type="ARBA" id="ARBA00023015"/>
    </source>
</evidence>
<dbReference type="SMART" id="SM00448">
    <property type="entry name" value="REC"/>
    <property type="match status" value="1"/>
</dbReference>
<evidence type="ECO:0000256" key="4">
    <source>
        <dbReference type="ARBA" id="ARBA00023125"/>
    </source>
</evidence>
<dbReference type="Proteomes" id="UP001611251">
    <property type="component" value="Unassembled WGS sequence"/>
</dbReference>
<keyword evidence="10" id="KW-1185">Reference proteome</keyword>
<dbReference type="SMART" id="SM00421">
    <property type="entry name" value="HTH_LUXR"/>
    <property type="match status" value="1"/>
</dbReference>
<accession>A0ABW7PQQ1</accession>
<evidence type="ECO:0000313" key="10">
    <source>
        <dbReference type="Proteomes" id="UP001611251"/>
    </source>
</evidence>
<dbReference type="Gene3D" id="3.40.50.2300">
    <property type="match status" value="1"/>
</dbReference>
<evidence type="ECO:0000259" key="8">
    <source>
        <dbReference type="PROSITE" id="PS50110"/>
    </source>
</evidence>
<dbReference type="PROSITE" id="PS00622">
    <property type="entry name" value="HTH_LUXR_1"/>
    <property type="match status" value="1"/>
</dbReference>
<sequence length="209" mass="22539">MFEALIVDDHPVVLLAVKMLLQRCDIVVSAETGCGYDALKKARLIKPELVILDIGLPGMDGLELLSRLKNLNSQSRILVLSSKPAESWALRCARAGASGFVAKDEGLGELEDAIKAVRKGKLWFPASLGPSLLGAASATDKKSGTQDLSPRELAVLQYLAVGWANKRIADELNLSCKTISTYKTRLLKKLSANSLIELIDIAKQQALVS</sequence>